<organism evidence="2 3">
    <name type="scientific">Oleoguttula mirabilis</name>
    <dbReference type="NCBI Taxonomy" id="1507867"/>
    <lineage>
        <taxon>Eukaryota</taxon>
        <taxon>Fungi</taxon>
        <taxon>Dikarya</taxon>
        <taxon>Ascomycota</taxon>
        <taxon>Pezizomycotina</taxon>
        <taxon>Dothideomycetes</taxon>
        <taxon>Dothideomycetidae</taxon>
        <taxon>Mycosphaerellales</taxon>
        <taxon>Teratosphaeriaceae</taxon>
        <taxon>Oleoguttula</taxon>
    </lineage>
</organism>
<dbReference type="Proteomes" id="UP001324427">
    <property type="component" value="Unassembled WGS sequence"/>
</dbReference>
<sequence length="262" mass="27987">MAHGKHQSRSSNYGANPQEIADDDGYATYTPTLCSRATTTAAPSPALAKSLMESFGTCDLFAMDERLQDFLEHDKGVWTASETLASSSSGSYTPGQCLGSHHQRRRESDGPAEWNPIEGLWRARTPPSQYAAALSNTVVVPAGPRYSNDPPAFPSYTRVTDAHGSRGSSAAIPPNRYMTQRIVSPPPPPPPPRALPKQYTRRSTREALQSPGAGSAGSALFGTSRVRVGSGGLGDKNGSGSVAEEGRSAAKKFRCYQFRLGR</sequence>
<feature type="region of interest" description="Disordered" evidence="1">
    <location>
        <begin position="84"/>
        <end position="113"/>
    </location>
</feature>
<keyword evidence="3" id="KW-1185">Reference proteome</keyword>
<dbReference type="AlphaFoldDB" id="A0AAV9JNF4"/>
<evidence type="ECO:0000313" key="2">
    <source>
        <dbReference type="EMBL" id="KAK4547093.1"/>
    </source>
</evidence>
<proteinExistence type="predicted"/>
<gene>
    <name evidence="2" type="ORF">LTR36_001314</name>
</gene>
<feature type="region of interest" description="Disordered" evidence="1">
    <location>
        <begin position="179"/>
        <end position="249"/>
    </location>
</feature>
<protein>
    <submittedName>
        <fullName evidence="2">Uncharacterized protein</fullName>
    </submittedName>
</protein>
<accession>A0AAV9JNF4</accession>
<reference evidence="2 3" key="1">
    <citation type="submission" date="2021-11" db="EMBL/GenBank/DDBJ databases">
        <title>Black yeast isolated from Biological Soil Crust.</title>
        <authorList>
            <person name="Kurbessoian T."/>
        </authorList>
    </citation>
    <scope>NUCLEOTIDE SEQUENCE [LARGE SCALE GENOMIC DNA]</scope>
    <source>
        <strain evidence="2 3">CCFEE 5522</strain>
    </source>
</reference>
<name>A0AAV9JNF4_9PEZI</name>
<feature type="compositionally biased region" description="Pro residues" evidence="1">
    <location>
        <begin position="184"/>
        <end position="194"/>
    </location>
</feature>
<comment type="caution">
    <text evidence="2">The sequence shown here is derived from an EMBL/GenBank/DDBJ whole genome shotgun (WGS) entry which is preliminary data.</text>
</comment>
<evidence type="ECO:0000313" key="3">
    <source>
        <dbReference type="Proteomes" id="UP001324427"/>
    </source>
</evidence>
<evidence type="ECO:0000256" key="1">
    <source>
        <dbReference type="SAM" id="MobiDB-lite"/>
    </source>
</evidence>
<feature type="region of interest" description="Disordered" evidence="1">
    <location>
        <begin position="1"/>
        <end position="27"/>
    </location>
</feature>
<dbReference type="EMBL" id="JAVFHQ010000012">
    <property type="protein sequence ID" value="KAK4547093.1"/>
    <property type="molecule type" value="Genomic_DNA"/>
</dbReference>